<dbReference type="HOGENOM" id="CLU_014670_0_0_1"/>
<name>A0A0D0B9J4_9AGAR</name>
<keyword evidence="4" id="KW-1185">Reference proteome</keyword>
<feature type="domain" description="ADF-H" evidence="2">
    <location>
        <begin position="3"/>
        <end position="139"/>
    </location>
</feature>
<dbReference type="SUPFAM" id="SSF55753">
    <property type="entry name" value="Actin depolymerizing proteins"/>
    <property type="match status" value="1"/>
</dbReference>
<dbReference type="AlphaFoldDB" id="A0A0D0B9J4"/>
<protein>
    <recommendedName>
        <fullName evidence="2">ADF-H domain-containing protein</fullName>
    </recommendedName>
</protein>
<evidence type="ECO:0000313" key="3">
    <source>
        <dbReference type="EMBL" id="KIK60330.1"/>
    </source>
</evidence>
<evidence type="ECO:0000256" key="1">
    <source>
        <dbReference type="SAM" id="MobiDB-lite"/>
    </source>
</evidence>
<gene>
    <name evidence="3" type="ORF">GYMLUDRAFT_244345</name>
</gene>
<accession>A0A0D0B9J4</accession>
<feature type="region of interest" description="Disordered" evidence="1">
    <location>
        <begin position="221"/>
        <end position="268"/>
    </location>
</feature>
<dbReference type="Proteomes" id="UP000053593">
    <property type="component" value="Unassembled WGS sequence"/>
</dbReference>
<dbReference type="EMBL" id="KN834775">
    <property type="protein sequence ID" value="KIK60330.1"/>
    <property type="molecule type" value="Genomic_DNA"/>
</dbReference>
<evidence type="ECO:0000259" key="2">
    <source>
        <dbReference type="PROSITE" id="PS51263"/>
    </source>
</evidence>
<dbReference type="Gene3D" id="3.40.20.10">
    <property type="entry name" value="Severin"/>
    <property type="match status" value="1"/>
</dbReference>
<dbReference type="InterPro" id="IPR002108">
    <property type="entry name" value="ADF-H"/>
</dbReference>
<feature type="region of interest" description="Disordered" evidence="1">
    <location>
        <begin position="341"/>
        <end position="376"/>
    </location>
</feature>
<evidence type="ECO:0000313" key="4">
    <source>
        <dbReference type="Proteomes" id="UP000053593"/>
    </source>
</evidence>
<dbReference type="CDD" id="cd00821">
    <property type="entry name" value="PH"/>
    <property type="match status" value="1"/>
</dbReference>
<dbReference type="GO" id="GO:0003779">
    <property type="term" value="F:actin binding"/>
    <property type="evidence" value="ECO:0007669"/>
    <property type="project" value="InterPro"/>
</dbReference>
<dbReference type="InterPro" id="IPR029006">
    <property type="entry name" value="ADF-H/Gelsolin-like_dom_sf"/>
</dbReference>
<sequence length="581" mass="66965">MATVNISDVDAVTAAYDSVVNLETNWFLLRYGVENTDDLFLYASGSKGFAELKQSFEDLSVVHIAFYHEESSQVPSKPGFALINYIPTSISGVRRARALVQSRRVGALFLKASLITEHATLTVDDLSNLTPFAIHQAVLKPEAVHNIRIERSVSSPPPIITSFDPPPQPPSESMIIPVRRSFTETYNPTVTPPNYSNTTSPSKSPNLFSSLLRRHRAKTDIPWESDGDEPVPPSPPPKVPPKDRSPDTSQHNTPSPRPRAITIPGPDRRESFADFAFISHPILSSDDEVLVDHPSLPAPVTLKKPEGALFTIPIDPKWTQESFYIPDPEERARRRRIAQEQRELEERQVRQEEVERQERRKREKEELKRLEEEEEAWRKAVLEQELREITAQRREKERREKEEDERKKYEIEMRKEADRKRRMKEHEKQEKWRQQLAREAEAEKRKEAETRKRLDAVRKIRVGEMTKEVQKEVKSTGSATAWATVQTTDNLVWRRRYIKLIGSKIFLYRSPKDMNQILDEVELRGQIAGLREPSEGFEELKAISHSFAIEFKDGREPWSVFGDTEEEKIKMLGILHYAAGL</sequence>
<dbReference type="PROSITE" id="PS51263">
    <property type="entry name" value="ADF_H"/>
    <property type="match status" value="1"/>
</dbReference>
<dbReference type="OrthoDB" id="2123378at2759"/>
<reference evidence="3 4" key="1">
    <citation type="submission" date="2014-04" db="EMBL/GenBank/DDBJ databases">
        <title>Evolutionary Origins and Diversification of the Mycorrhizal Mutualists.</title>
        <authorList>
            <consortium name="DOE Joint Genome Institute"/>
            <consortium name="Mycorrhizal Genomics Consortium"/>
            <person name="Kohler A."/>
            <person name="Kuo A."/>
            <person name="Nagy L.G."/>
            <person name="Floudas D."/>
            <person name="Copeland A."/>
            <person name="Barry K.W."/>
            <person name="Cichocki N."/>
            <person name="Veneault-Fourrey C."/>
            <person name="LaButti K."/>
            <person name="Lindquist E.A."/>
            <person name="Lipzen A."/>
            <person name="Lundell T."/>
            <person name="Morin E."/>
            <person name="Murat C."/>
            <person name="Riley R."/>
            <person name="Ohm R."/>
            <person name="Sun H."/>
            <person name="Tunlid A."/>
            <person name="Henrissat B."/>
            <person name="Grigoriev I.V."/>
            <person name="Hibbett D.S."/>
            <person name="Martin F."/>
        </authorList>
    </citation>
    <scope>NUCLEOTIDE SEQUENCE [LARGE SCALE GENOMIC DNA]</scope>
    <source>
        <strain evidence="3 4">FD-317 M1</strain>
    </source>
</reference>
<proteinExistence type="predicted"/>
<feature type="compositionally biased region" description="Pro residues" evidence="1">
    <location>
        <begin position="230"/>
        <end position="239"/>
    </location>
</feature>
<feature type="region of interest" description="Disordered" evidence="1">
    <location>
        <begin position="185"/>
        <end position="207"/>
    </location>
</feature>
<feature type="region of interest" description="Disordered" evidence="1">
    <location>
        <begin position="417"/>
        <end position="436"/>
    </location>
</feature>
<organism evidence="3 4">
    <name type="scientific">Collybiopsis luxurians FD-317 M1</name>
    <dbReference type="NCBI Taxonomy" id="944289"/>
    <lineage>
        <taxon>Eukaryota</taxon>
        <taxon>Fungi</taxon>
        <taxon>Dikarya</taxon>
        <taxon>Basidiomycota</taxon>
        <taxon>Agaricomycotina</taxon>
        <taxon>Agaricomycetes</taxon>
        <taxon>Agaricomycetidae</taxon>
        <taxon>Agaricales</taxon>
        <taxon>Marasmiineae</taxon>
        <taxon>Omphalotaceae</taxon>
        <taxon>Collybiopsis</taxon>
        <taxon>Collybiopsis luxurians</taxon>
    </lineage>
</organism>